<evidence type="ECO:0000313" key="4">
    <source>
        <dbReference type="EMBL" id="KAH3866478.1"/>
    </source>
</evidence>
<evidence type="ECO:0000313" key="5">
    <source>
        <dbReference type="Proteomes" id="UP000828390"/>
    </source>
</evidence>
<dbReference type="Proteomes" id="UP000828390">
    <property type="component" value="Unassembled WGS sequence"/>
</dbReference>
<dbReference type="InterPro" id="IPR013083">
    <property type="entry name" value="Znf_RING/FYVE/PHD"/>
</dbReference>
<reference evidence="4" key="1">
    <citation type="journal article" date="2019" name="bioRxiv">
        <title>The Genome of the Zebra Mussel, Dreissena polymorpha: A Resource for Invasive Species Research.</title>
        <authorList>
            <person name="McCartney M.A."/>
            <person name="Auch B."/>
            <person name="Kono T."/>
            <person name="Mallez S."/>
            <person name="Zhang Y."/>
            <person name="Obille A."/>
            <person name="Becker A."/>
            <person name="Abrahante J.E."/>
            <person name="Garbe J."/>
            <person name="Badalamenti J.P."/>
            <person name="Herman A."/>
            <person name="Mangelson H."/>
            <person name="Liachko I."/>
            <person name="Sullivan S."/>
            <person name="Sone E.D."/>
            <person name="Koren S."/>
            <person name="Silverstein K.A.T."/>
            <person name="Beckman K.B."/>
            <person name="Gohl D.M."/>
        </authorList>
    </citation>
    <scope>NUCLEOTIDE SEQUENCE</scope>
    <source>
        <strain evidence="4">Duluth1</strain>
        <tissue evidence="4">Whole animal</tissue>
    </source>
</reference>
<dbReference type="InterPro" id="IPR019786">
    <property type="entry name" value="Zinc_finger_PHD-type_CS"/>
</dbReference>
<dbReference type="EMBL" id="JAIWYP010000002">
    <property type="protein sequence ID" value="KAH3866478.1"/>
    <property type="molecule type" value="Genomic_DNA"/>
</dbReference>
<reference evidence="4" key="2">
    <citation type="submission" date="2020-11" db="EMBL/GenBank/DDBJ databases">
        <authorList>
            <person name="McCartney M.A."/>
            <person name="Auch B."/>
            <person name="Kono T."/>
            <person name="Mallez S."/>
            <person name="Becker A."/>
            <person name="Gohl D.M."/>
            <person name="Silverstein K.A.T."/>
            <person name="Koren S."/>
            <person name="Bechman K.B."/>
            <person name="Herman A."/>
            <person name="Abrahante J.E."/>
            <person name="Garbe J."/>
        </authorList>
    </citation>
    <scope>NUCLEOTIDE SEQUENCE</scope>
    <source>
        <strain evidence="4">Duluth1</strain>
        <tissue evidence="4">Whole animal</tissue>
    </source>
</reference>
<dbReference type="InterPro" id="IPR011011">
    <property type="entry name" value="Znf_FYVE_PHD"/>
</dbReference>
<dbReference type="Gene3D" id="3.30.40.10">
    <property type="entry name" value="Zinc/RING finger domain, C3HC4 (zinc finger)"/>
    <property type="match status" value="1"/>
</dbReference>
<gene>
    <name evidence="4" type="ORF">DPMN_029542</name>
</gene>
<proteinExistence type="predicted"/>
<sequence>MANEYPCIKCLKNITRRMHAVCCDGCGRWQHRKCDTGITSEQYRLMSSGQLTMEWSCGDCNVDSEVRQLSSTTVYDEIPPDTSITKSPIRELSQTYTVRSDGDSDVVEPEEDRMEEVSNTIDDRSFDISNRNIERPHVSLDESLPDRPLDDVIPNAVPTTYEVVESGSKRGGRLLVSSDGYTYNARKTHSGRKHLTCSVKNKQVTCFASVKLFGDMFTASLNGHTHPADPGAYKKIRRNLQ</sequence>
<accession>A0A9D4LZC4</accession>
<evidence type="ECO:0000256" key="1">
    <source>
        <dbReference type="ARBA" id="ARBA00022723"/>
    </source>
</evidence>
<evidence type="ECO:0000256" key="2">
    <source>
        <dbReference type="ARBA" id="ARBA00022771"/>
    </source>
</evidence>
<comment type="caution">
    <text evidence="4">The sequence shown here is derived from an EMBL/GenBank/DDBJ whole genome shotgun (WGS) entry which is preliminary data.</text>
</comment>
<keyword evidence="5" id="KW-1185">Reference proteome</keyword>
<dbReference type="AlphaFoldDB" id="A0A9D4LZC4"/>
<evidence type="ECO:0000256" key="3">
    <source>
        <dbReference type="ARBA" id="ARBA00022833"/>
    </source>
</evidence>
<evidence type="ECO:0008006" key="6">
    <source>
        <dbReference type="Google" id="ProtNLM"/>
    </source>
</evidence>
<keyword evidence="1" id="KW-0479">Metal-binding</keyword>
<name>A0A9D4LZC4_DREPO</name>
<dbReference type="PROSITE" id="PS01359">
    <property type="entry name" value="ZF_PHD_1"/>
    <property type="match status" value="1"/>
</dbReference>
<organism evidence="4 5">
    <name type="scientific">Dreissena polymorpha</name>
    <name type="common">Zebra mussel</name>
    <name type="synonym">Mytilus polymorpha</name>
    <dbReference type="NCBI Taxonomy" id="45954"/>
    <lineage>
        <taxon>Eukaryota</taxon>
        <taxon>Metazoa</taxon>
        <taxon>Spiralia</taxon>
        <taxon>Lophotrochozoa</taxon>
        <taxon>Mollusca</taxon>
        <taxon>Bivalvia</taxon>
        <taxon>Autobranchia</taxon>
        <taxon>Heteroconchia</taxon>
        <taxon>Euheterodonta</taxon>
        <taxon>Imparidentia</taxon>
        <taxon>Neoheterodontei</taxon>
        <taxon>Myida</taxon>
        <taxon>Dreissenoidea</taxon>
        <taxon>Dreissenidae</taxon>
        <taxon>Dreissena</taxon>
    </lineage>
</organism>
<keyword evidence="2" id="KW-0863">Zinc-finger</keyword>
<dbReference type="SUPFAM" id="SSF57903">
    <property type="entry name" value="FYVE/PHD zinc finger"/>
    <property type="match status" value="1"/>
</dbReference>
<protein>
    <recommendedName>
        <fullName evidence="6">PHD-type domain-containing protein</fullName>
    </recommendedName>
</protein>
<keyword evidence="3" id="KW-0862">Zinc</keyword>
<dbReference type="Gene3D" id="2.20.25.240">
    <property type="match status" value="1"/>
</dbReference>
<dbReference type="GO" id="GO:0008270">
    <property type="term" value="F:zinc ion binding"/>
    <property type="evidence" value="ECO:0007669"/>
    <property type="project" value="UniProtKB-KW"/>
</dbReference>